<protein>
    <submittedName>
        <fullName evidence="1">Uncharacterized protein</fullName>
    </submittedName>
</protein>
<dbReference type="EMBL" id="JAAPAO010000174">
    <property type="protein sequence ID" value="KAF4669253.1"/>
    <property type="molecule type" value="Genomic_DNA"/>
</dbReference>
<name>A0A7J6MCE9_PERCH</name>
<evidence type="ECO:0000313" key="1">
    <source>
        <dbReference type="EMBL" id="KAF4669253.1"/>
    </source>
</evidence>
<comment type="caution">
    <text evidence="1">The sequence shown here is derived from an EMBL/GenBank/DDBJ whole genome shotgun (WGS) entry which is preliminary data.</text>
</comment>
<feature type="non-terminal residue" evidence="1">
    <location>
        <position position="336"/>
    </location>
</feature>
<keyword evidence="2" id="KW-1185">Reference proteome</keyword>
<evidence type="ECO:0000313" key="2">
    <source>
        <dbReference type="Proteomes" id="UP000591131"/>
    </source>
</evidence>
<proteinExistence type="predicted"/>
<accession>A0A7J6MCE9</accession>
<dbReference type="Proteomes" id="UP000591131">
    <property type="component" value="Unassembled WGS sequence"/>
</dbReference>
<gene>
    <name evidence="1" type="ORF">FOL47_002642</name>
</gene>
<organism evidence="1 2">
    <name type="scientific">Perkinsus chesapeaki</name>
    <name type="common">Clam parasite</name>
    <name type="synonym">Perkinsus andrewsi</name>
    <dbReference type="NCBI Taxonomy" id="330153"/>
    <lineage>
        <taxon>Eukaryota</taxon>
        <taxon>Sar</taxon>
        <taxon>Alveolata</taxon>
        <taxon>Perkinsozoa</taxon>
        <taxon>Perkinsea</taxon>
        <taxon>Perkinsida</taxon>
        <taxon>Perkinsidae</taxon>
        <taxon>Perkinsus</taxon>
    </lineage>
</organism>
<reference evidence="1 2" key="1">
    <citation type="submission" date="2020-04" db="EMBL/GenBank/DDBJ databases">
        <title>Perkinsus chesapeaki whole genome sequence.</title>
        <authorList>
            <person name="Bogema D.R."/>
        </authorList>
    </citation>
    <scope>NUCLEOTIDE SEQUENCE [LARGE SCALE GENOMIC DNA]</scope>
    <source>
        <strain evidence="1">ATCC PRA-425</strain>
    </source>
</reference>
<sequence>MIRDYYENNGLAIDSGEFSFFMRKLIGENFVGLNDAAAASHERNKLRFFKWNKLVERLFKFFLGRMEESCTFDVLIMELVECIEDYLWEGESEDKDVILADATMAAEWALETPVIYTDASSRYYVPPSRQFFGDLQSSEDMRWLDDIAACYLPWRDWHELREIIENIYIIDTGETKEHKKQKQEACVHCLGVRLLASGHLGRFNLEELMPFAPKSRGEPAQPAYTTTTALQRSILPREKKAGYQLRIRYGKDNSKAATGFQGARLYKCSTSIYGRSNCPRYTYIVFSIAFIEDSCASSSSNSVKRLEYPTKNAVIPLLEGYITDDENDVQNFSEDE</sequence>
<dbReference type="AlphaFoldDB" id="A0A7J6MCE9"/>